<sequence>MKPKQLTITFLTFCVTAFSGMKAASAASFSVIADGLNNARGISFGPDGNLYVTEAGTGGNGACVPPPSGQGDSLCYGASGAVTKIENGQIKRILTGLPSLALPDGTQAAGPRDIKFDNAGKPYVLIGYAANPADRDRNLGKTDLGKIITPDFNTNSWTSVADLASYELANNPDGGDLGSNPLGFTIDGNRIVVADAGANDLLKVQTDGSNLQALAVFPEDILTNPVFPPSGTPSPEPGQVPSQDEPPPSQFATQSVPSSVVKGPDGAYYISQFTGFPFPEGGAKIYRVGADGKPTVYADGFTQLTDLKFDTAGNLYALQYANQSAWKGNLEGSLVKIATDGTRTTILSGNGLESPSAFTIGADGAIYITNRGDRPGQGQVIKVANTKSVPEPNSAFGILILSALAVVWLQKSKTTKPLIDGI</sequence>
<name>A0A8J7I0W0_9NOST</name>
<evidence type="ECO:0000313" key="4">
    <source>
        <dbReference type="Proteomes" id="UP000662314"/>
    </source>
</evidence>
<feature type="compositionally biased region" description="Pro residues" evidence="1">
    <location>
        <begin position="226"/>
        <end position="249"/>
    </location>
</feature>
<dbReference type="Proteomes" id="UP000662314">
    <property type="component" value="Unassembled WGS sequence"/>
</dbReference>
<protein>
    <submittedName>
        <fullName evidence="3">ScyD/ScyE family protein</fullName>
    </submittedName>
</protein>
<dbReference type="RefSeq" id="WP_214431384.1">
    <property type="nucleotide sequence ID" value="NZ_CAWPUQ010000046.1"/>
</dbReference>
<feature type="chain" id="PRO_5035196383" evidence="2">
    <location>
        <begin position="27"/>
        <end position="422"/>
    </location>
</feature>
<dbReference type="EMBL" id="JAECZA010000014">
    <property type="protein sequence ID" value="MBH8572560.1"/>
    <property type="molecule type" value="Genomic_DNA"/>
</dbReference>
<accession>A0A8J7I0W0</accession>
<keyword evidence="4" id="KW-1185">Reference proteome</keyword>
<evidence type="ECO:0000256" key="2">
    <source>
        <dbReference type="SAM" id="SignalP"/>
    </source>
</evidence>
<proteinExistence type="predicted"/>
<dbReference type="SUPFAM" id="SSF101898">
    <property type="entry name" value="NHL repeat"/>
    <property type="match status" value="1"/>
</dbReference>
<feature type="region of interest" description="Disordered" evidence="1">
    <location>
        <begin position="224"/>
        <end position="259"/>
    </location>
</feature>
<dbReference type="Gene3D" id="2.120.10.30">
    <property type="entry name" value="TolB, C-terminal domain"/>
    <property type="match status" value="2"/>
</dbReference>
<dbReference type="InterPro" id="IPR048031">
    <property type="entry name" value="ScyD/ScyE-like"/>
</dbReference>
<gene>
    <name evidence="3" type="ORF">I8752_05805</name>
</gene>
<evidence type="ECO:0000313" key="3">
    <source>
        <dbReference type="EMBL" id="MBH8572560.1"/>
    </source>
</evidence>
<dbReference type="NCBIfam" id="NF033206">
    <property type="entry name" value="ScyE_fam"/>
    <property type="match status" value="1"/>
</dbReference>
<dbReference type="AlphaFoldDB" id="A0A8J7I0W0"/>
<keyword evidence="2" id="KW-0732">Signal</keyword>
<comment type="caution">
    <text evidence="3">The sequence shown here is derived from an EMBL/GenBank/DDBJ whole genome shotgun (WGS) entry which is preliminary data.</text>
</comment>
<feature type="signal peptide" evidence="2">
    <location>
        <begin position="1"/>
        <end position="26"/>
    </location>
</feature>
<dbReference type="InterPro" id="IPR011042">
    <property type="entry name" value="6-blade_b-propeller_TolB-like"/>
</dbReference>
<reference evidence="3 4" key="1">
    <citation type="journal article" date="2021" name="Int. J. Syst. Evol. Microbiol.">
        <title>Amazonocrinis nigriterrae gen. nov., sp. nov., Atlanticothrix silvestris gen. nov., sp. nov. and Dendronalium phyllosphericum gen. nov., sp. nov., nostocacean cyanobacteria from Brazilian environments.</title>
        <authorList>
            <person name="Alvarenga D.O."/>
            <person name="Andreote A.P.D."/>
            <person name="Branco L.H.Z."/>
            <person name="Delbaje E."/>
            <person name="Cruz R.B."/>
            <person name="Varani A.M."/>
            <person name="Fiore M.F."/>
        </authorList>
    </citation>
    <scope>NUCLEOTIDE SEQUENCE [LARGE SCALE GENOMIC DNA]</scope>
    <source>
        <strain evidence="3 4">CENA369</strain>
    </source>
</reference>
<organism evidence="3 4">
    <name type="scientific">Dendronalium phyllosphericum CENA369</name>
    <dbReference type="NCBI Taxonomy" id="1725256"/>
    <lineage>
        <taxon>Bacteria</taxon>
        <taxon>Bacillati</taxon>
        <taxon>Cyanobacteriota</taxon>
        <taxon>Cyanophyceae</taxon>
        <taxon>Nostocales</taxon>
        <taxon>Nostocaceae</taxon>
        <taxon>Dendronalium</taxon>
        <taxon>Dendronalium phyllosphericum</taxon>
    </lineage>
</organism>
<evidence type="ECO:0000256" key="1">
    <source>
        <dbReference type="SAM" id="MobiDB-lite"/>
    </source>
</evidence>